<organism evidence="12 13">
    <name type="scientific">Neisseria shayeganii 871</name>
    <dbReference type="NCBI Taxonomy" id="1032488"/>
    <lineage>
        <taxon>Bacteria</taxon>
        <taxon>Pseudomonadati</taxon>
        <taxon>Pseudomonadota</taxon>
        <taxon>Betaproteobacteria</taxon>
        <taxon>Neisseriales</taxon>
        <taxon>Neisseriaceae</taxon>
        <taxon>Neisseria</taxon>
    </lineage>
</organism>
<dbReference type="GO" id="GO:0016740">
    <property type="term" value="F:transferase activity"/>
    <property type="evidence" value="ECO:0007669"/>
    <property type="project" value="UniProtKB-KW"/>
</dbReference>
<dbReference type="GO" id="GO:0050567">
    <property type="term" value="F:glutaminyl-tRNA synthase (glutamine-hydrolyzing) activity"/>
    <property type="evidence" value="ECO:0007669"/>
    <property type="project" value="UniProtKB-UniRule"/>
</dbReference>
<evidence type="ECO:0000256" key="4">
    <source>
        <dbReference type="ARBA" id="ARBA00014428"/>
    </source>
</evidence>
<dbReference type="PANTHER" id="PTHR11895">
    <property type="entry name" value="TRANSAMIDASE"/>
    <property type="match status" value="1"/>
</dbReference>
<comment type="caution">
    <text evidence="12">The sequence shown here is derived from an EMBL/GenBank/DDBJ whole genome shotgun (WGS) entry which is preliminary data.</text>
</comment>
<dbReference type="PROSITE" id="PS00571">
    <property type="entry name" value="AMIDASES"/>
    <property type="match status" value="1"/>
</dbReference>
<accession>G4CGZ0</accession>
<dbReference type="InterPro" id="IPR000120">
    <property type="entry name" value="Amidase"/>
</dbReference>
<dbReference type="InterPro" id="IPR004412">
    <property type="entry name" value="GatA"/>
</dbReference>
<evidence type="ECO:0000256" key="6">
    <source>
        <dbReference type="ARBA" id="ARBA00022741"/>
    </source>
</evidence>
<evidence type="ECO:0000256" key="3">
    <source>
        <dbReference type="ARBA" id="ARBA00012739"/>
    </source>
</evidence>
<dbReference type="HAMAP" id="MF_00120">
    <property type="entry name" value="GatA"/>
    <property type="match status" value="1"/>
</dbReference>
<feature type="active site" description="Charge relay system" evidence="10">
    <location>
        <position position="151"/>
    </location>
</feature>
<dbReference type="PANTHER" id="PTHR11895:SF151">
    <property type="entry name" value="GLUTAMYL-TRNA(GLN) AMIDOTRANSFERASE SUBUNIT A"/>
    <property type="match status" value="1"/>
</dbReference>
<feature type="active site" description="Acyl-ester intermediate" evidence="10">
    <location>
        <position position="175"/>
    </location>
</feature>
<dbReference type="AlphaFoldDB" id="G4CGZ0"/>
<evidence type="ECO:0000256" key="2">
    <source>
        <dbReference type="ARBA" id="ARBA00011123"/>
    </source>
</evidence>
<gene>
    <name evidence="10 12" type="primary">gatA</name>
    <name evidence="12" type="ORF">HMPREF9371_0879</name>
</gene>
<feature type="active site" description="Charge relay system" evidence="10">
    <location>
        <position position="76"/>
    </location>
</feature>
<comment type="similarity">
    <text evidence="1 10">Belongs to the amidase family. GatA subfamily.</text>
</comment>
<sequence length="482" mass="51906">MVHYTLKQASELLQTKKISATELAQEYLNAIDARNPAINGYTTLNKELTLAEAKAADERLAAGNAGILTGVPIAFKDIFCQQGWRSACSSKMLDNFVSPYTATVVQNLLNEGMVTLGRTNMDEFAMGSTNETSFDGAVKNPWNLENVPGGSSGGSAAVIAARLAPAALGSDTGGSIRQPASHCGITGIKPTYGVVSRFGMVAYASSFDQAGPMAQTAEDCAILLNAMASFDERDSTSLERTKEDYTRNLNQALKGLKVGLPKEYFGEGMSADVQKAIQAAIDLLKAQGAEMVEVSLPQTELSIPAYYVLTSAEASTNLSRYDGVRYGHRAARFGDLEEMYSNTRAEGFGSEVKRRIMIGTYVLSHGYYDAYYLKAQKLRRLVTNDFQTALQQCDIILAPTAPTAAPKLNSNINDPVQMYLSDIYTIAVNLAGLPAMTLPAGFSSDGLPIGVQLIGNYFAEAKLLGVAHQMQLESDWHMQSPV</sequence>
<keyword evidence="5 10" id="KW-0436">Ligase</keyword>
<comment type="function">
    <text evidence="10">Allows the formation of correctly charged Gln-tRNA(Gln) through the transamidation of misacylated Glu-tRNA(Gln) in organisms which lack glutaminyl-tRNA synthetase. The reaction takes place in the presence of glutamine and ATP through an activated gamma-phospho-Glu-tRNA(Gln).</text>
</comment>
<dbReference type="STRING" id="1032488.HMPREF9371_0879"/>
<dbReference type="Gene3D" id="3.90.1300.10">
    <property type="entry name" value="Amidase signature (AS) domain"/>
    <property type="match status" value="1"/>
</dbReference>
<dbReference type="InterPro" id="IPR020556">
    <property type="entry name" value="Amidase_CS"/>
</dbReference>
<evidence type="ECO:0000313" key="12">
    <source>
        <dbReference type="EMBL" id="EGY52933.1"/>
    </source>
</evidence>
<keyword evidence="8 10" id="KW-0648">Protein biosynthesis</keyword>
<keyword evidence="13" id="KW-1185">Reference proteome</keyword>
<dbReference type="InterPro" id="IPR036928">
    <property type="entry name" value="AS_sf"/>
</dbReference>
<comment type="catalytic activity">
    <reaction evidence="9 10">
        <text>L-glutamyl-tRNA(Gln) + L-glutamine + ATP + H2O = L-glutaminyl-tRNA(Gln) + L-glutamate + ADP + phosphate + H(+)</text>
        <dbReference type="Rhea" id="RHEA:17521"/>
        <dbReference type="Rhea" id="RHEA-COMP:9681"/>
        <dbReference type="Rhea" id="RHEA-COMP:9684"/>
        <dbReference type="ChEBI" id="CHEBI:15377"/>
        <dbReference type="ChEBI" id="CHEBI:15378"/>
        <dbReference type="ChEBI" id="CHEBI:29985"/>
        <dbReference type="ChEBI" id="CHEBI:30616"/>
        <dbReference type="ChEBI" id="CHEBI:43474"/>
        <dbReference type="ChEBI" id="CHEBI:58359"/>
        <dbReference type="ChEBI" id="CHEBI:78520"/>
        <dbReference type="ChEBI" id="CHEBI:78521"/>
        <dbReference type="ChEBI" id="CHEBI:456216"/>
        <dbReference type="EC" id="6.3.5.7"/>
    </reaction>
</comment>
<comment type="subunit">
    <text evidence="2 10">Heterotrimer of A, B and C subunits.</text>
</comment>
<dbReference type="EMBL" id="AGAY01000028">
    <property type="protein sequence ID" value="EGY52933.1"/>
    <property type="molecule type" value="Genomic_DNA"/>
</dbReference>
<dbReference type="RefSeq" id="WP_009118573.1">
    <property type="nucleotide sequence ID" value="NZ_JH164926.1"/>
</dbReference>
<dbReference type="Proteomes" id="UP000003019">
    <property type="component" value="Unassembled WGS sequence"/>
</dbReference>
<evidence type="ECO:0000256" key="9">
    <source>
        <dbReference type="ARBA" id="ARBA00047407"/>
    </source>
</evidence>
<dbReference type="InterPro" id="IPR023631">
    <property type="entry name" value="Amidase_dom"/>
</dbReference>
<dbReference type="OrthoDB" id="9811471at2"/>
<dbReference type="GO" id="GO:0006412">
    <property type="term" value="P:translation"/>
    <property type="evidence" value="ECO:0007669"/>
    <property type="project" value="UniProtKB-UniRule"/>
</dbReference>
<dbReference type="GO" id="GO:0005524">
    <property type="term" value="F:ATP binding"/>
    <property type="evidence" value="ECO:0007669"/>
    <property type="project" value="UniProtKB-KW"/>
</dbReference>
<evidence type="ECO:0000259" key="11">
    <source>
        <dbReference type="Pfam" id="PF01425"/>
    </source>
</evidence>
<name>G4CGZ0_9NEIS</name>
<reference evidence="12 13" key="1">
    <citation type="submission" date="2011-05" db="EMBL/GenBank/DDBJ databases">
        <authorList>
            <person name="Muzny D."/>
            <person name="Qin X."/>
            <person name="Deng J."/>
            <person name="Jiang H."/>
            <person name="Liu Y."/>
            <person name="Qu J."/>
            <person name="Song X.-Z."/>
            <person name="Zhang L."/>
            <person name="Thornton R."/>
            <person name="Coyle M."/>
            <person name="Francisco L."/>
            <person name="Jackson L."/>
            <person name="Javaid M."/>
            <person name="Korchina V."/>
            <person name="Kovar C."/>
            <person name="Mata R."/>
            <person name="Mathew T."/>
            <person name="Ngo R."/>
            <person name="Nguyen L."/>
            <person name="Nguyen N."/>
            <person name="Okwuonu G."/>
            <person name="Ongeri F."/>
            <person name="Pham C."/>
            <person name="Simmons D."/>
            <person name="Wilczek-Boney K."/>
            <person name="Hale W."/>
            <person name="Jakkamsetti A."/>
            <person name="Pham P."/>
            <person name="Ruth R."/>
            <person name="San Lucas F."/>
            <person name="Warren J."/>
            <person name="Zhang J."/>
            <person name="Zhao Z."/>
            <person name="Zhou C."/>
            <person name="Zhu D."/>
            <person name="Lee S."/>
            <person name="Bess C."/>
            <person name="Blankenburg K."/>
            <person name="Forbes L."/>
            <person name="Fu Q."/>
            <person name="Gubbala S."/>
            <person name="Hirani K."/>
            <person name="Jayaseelan J.C."/>
            <person name="Lara F."/>
            <person name="Munidasa M."/>
            <person name="Palculict T."/>
            <person name="Patil S."/>
            <person name="Pu L.-L."/>
            <person name="Saada N."/>
            <person name="Tang L."/>
            <person name="Weissenberger G."/>
            <person name="Zhu Y."/>
            <person name="Hemphill L."/>
            <person name="Shang Y."/>
            <person name="Youmans B."/>
            <person name="Ayvaz T."/>
            <person name="Ross M."/>
            <person name="Santibanez J."/>
            <person name="Aqrawi P."/>
            <person name="Gross S."/>
            <person name="Joshi V."/>
            <person name="Fowler G."/>
            <person name="Nazareth L."/>
            <person name="Reid J."/>
            <person name="Worley K."/>
            <person name="Petrosino J."/>
            <person name="Highlander S."/>
            <person name="Gibbs R."/>
        </authorList>
    </citation>
    <scope>NUCLEOTIDE SEQUENCE [LARGE SCALE GENOMIC DNA]</scope>
    <source>
        <strain evidence="12 13">871</strain>
    </source>
</reference>
<dbReference type="Pfam" id="PF01425">
    <property type="entry name" value="Amidase"/>
    <property type="match status" value="1"/>
</dbReference>
<keyword evidence="12" id="KW-0808">Transferase</keyword>
<dbReference type="GO" id="GO:0030956">
    <property type="term" value="C:glutamyl-tRNA(Gln) amidotransferase complex"/>
    <property type="evidence" value="ECO:0007669"/>
    <property type="project" value="InterPro"/>
</dbReference>
<dbReference type="PATRIC" id="fig|1032488.3.peg.818"/>
<evidence type="ECO:0000256" key="1">
    <source>
        <dbReference type="ARBA" id="ARBA00008069"/>
    </source>
</evidence>
<dbReference type="EC" id="6.3.5.7" evidence="3 10"/>
<dbReference type="SUPFAM" id="SSF75304">
    <property type="entry name" value="Amidase signature (AS) enzymes"/>
    <property type="match status" value="1"/>
</dbReference>
<proteinExistence type="inferred from homology"/>
<dbReference type="HOGENOM" id="CLU_009600_0_3_4"/>
<evidence type="ECO:0000256" key="8">
    <source>
        <dbReference type="ARBA" id="ARBA00022917"/>
    </source>
</evidence>
<protein>
    <recommendedName>
        <fullName evidence="4 10">Glutamyl-tRNA(Gln) amidotransferase subunit A</fullName>
        <shortName evidence="10">Glu-ADT subunit A</shortName>
        <ecNumber evidence="3 10">6.3.5.7</ecNumber>
    </recommendedName>
</protein>
<evidence type="ECO:0000313" key="13">
    <source>
        <dbReference type="Proteomes" id="UP000003019"/>
    </source>
</evidence>
<evidence type="ECO:0000256" key="10">
    <source>
        <dbReference type="HAMAP-Rule" id="MF_00120"/>
    </source>
</evidence>
<evidence type="ECO:0000256" key="7">
    <source>
        <dbReference type="ARBA" id="ARBA00022840"/>
    </source>
</evidence>
<dbReference type="NCBIfam" id="TIGR00132">
    <property type="entry name" value="gatA"/>
    <property type="match status" value="1"/>
</dbReference>
<feature type="domain" description="Amidase" evidence="11">
    <location>
        <begin position="22"/>
        <end position="464"/>
    </location>
</feature>
<keyword evidence="6 10" id="KW-0547">Nucleotide-binding</keyword>
<keyword evidence="7 10" id="KW-0067">ATP-binding</keyword>
<evidence type="ECO:0000256" key="5">
    <source>
        <dbReference type="ARBA" id="ARBA00022598"/>
    </source>
</evidence>